<proteinExistence type="predicted"/>
<dbReference type="OrthoDB" id="6623362at2759"/>
<reference evidence="4 5" key="1">
    <citation type="submission" date="2020-04" db="EMBL/GenBank/DDBJ databases">
        <title>Perkinsus olseni comparative genomics.</title>
        <authorList>
            <person name="Bogema D.R."/>
        </authorList>
    </citation>
    <scope>NUCLEOTIDE SEQUENCE [LARGE SCALE GENOMIC DNA]</scope>
    <source>
        <strain evidence="1">00978-12</strain>
        <strain evidence="2">ATCC PRA-205</strain>
        <strain evidence="3 5">ATCC PRA-207</strain>
    </source>
</reference>
<sequence>MDHTPALLKVPQCEAGFYTRSSDPDGSHVEQTVFMLRYVNASSNDPAAAYEIEERFVRFGVTHDKSAKGLLALYSPCGPHTLCLLLNDTVDSTICGSIFFFFLRSIHAGHMPGLGWRLWFVLLGLMRGTPYLHGFIHLLRGCCEGLSRERIETLYVASLGPRMRLVCRSPSIFEQPTPPDSISSTLAPLIVLLHES</sequence>
<dbReference type="AlphaFoldDB" id="A0A7J6N853"/>
<organism evidence="1 4">
    <name type="scientific">Perkinsus olseni</name>
    <name type="common">Perkinsus atlanticus</name>
    <dbReference type="NCBI Taxonomy" id="32597"/>
    <lineage>
        <taxon>Eukaryota</taxon>
        <taxon>Sar</taxon>
        <taxon>Alveolata</taxon>
        <taxon>Perkinsozoa</taxon>
        <taxon>Perkinsea</taxon>
        <taxon>Perkinsida</taxon>
        <taxon>Perkinsidae</taxon>
        <taxon>Perkinsus</taxon>
    </lineage>
</organism>
<dbReference type="Proteomes" id="UP000541610">
    <property type="component" value="Unassembled WGS sequence"/>
</dbReference>
<dbReference type="Proteomes" id="UP000574390">
    <property type="component" value="Unassembled WGS sequence"/>
</dbReference>
<comment type="caution">
    <text evidence="1">The sequence shown here is derived from an EMBL/GenBank/DDBJ whole genome shotgun (WGS) entry which is preliminary data.</text>
</comment>
<accession>A0A7J6N853</accession>
<evidence type="ECO:0000313" key="2">
    <source>
        <dbReference type="EMBL" id="KAF4735282.1"/>
    </source>
</evidence>
<evidence type="ECO:0000313" key="1">
    <source>
        <dbReference type="EMBL" id="KAF4680083.1"/>
    </source>
</evidence>
<dbReference type="EMBL" id="JABANO010003941">
    <property type="protein sequence ID" value="KAF4756014.1"/>
    <property type="molecule type" value="Genomic_DNA"/>
</dbReference>
<name>A0A7J6N853_PEROL</name>
<dbReference type="EMBL" id="JABANM010012876">
    <property type="protein sequence ID" value="KAF4735282.1"/>
    <property type="molecule type" value="Genomic_DNA"/>
</dbReference>
<keyword evidence="5" id="KW-1185">Reference proteome</keyword>
<gene>
    <name evidence="1" type="ORF">FOZ60_014110</name>
    <name evidence="2" type="ORF">FOZ62_005271</name>
    <name evidence="3" type="ORF">FOZ63_005852</name>
</gene>
<evidence type="ECO:0000313" key="5">
    <source>
        <dbReference type="Proteomes" id="UP000553632"/>
    </source>
</evidence>
<evidence type="ECO:0000313" key="4">
    <source>
        <dbReference type="Proteomes" id="UP000541610"/>
    </source>
</evidence>
<protein>
    <submittedName>
        <fullName evidence="1">Uncharacterized protein</fullName>
    </submittedName>
</protein>
<dbReference type="EMBL" id="JABANP010000650">
    <property type="protein sequence ID" value="KAF4680083.1"/>
    <property type="molecule type" value="Genomic_DNA"/>
</dbReference>
<dbReference type="Proteomes" id="UP000553632">
    <property type="component" value="Unassembled WGS sequence"/>
</dbReference>
<evidence type="ECO:0000313" key="3">
    <source>
        <dbReference type="EMBL" id="KAF4756014.1"/>
    </source>
</evidence>